<keyword evidence="2" id="KW-1185">Reference proteome</keyword>
<protein>
    <recommendedName>
        <fullName evidence="3">Ig-like domain-containing protein</fullName>
    </recommendedName>
</protein>
<accession>A0A1A9ZNM7</accession>
<dbReference type="InterPro" id="IPR036179">
    <property type="entry name" value="Ig-like_dom_sf"/>
</dbReference>
<dbReference type="AlphaFoldDB" id="A0A1A9ZNM7"/>
<dbReference type="InterPro" id="IPR013783">
    <property type="entry name" value="Ig-like_fold"/>
</dbReference>
<sequence>MNRKYRYQYTQAIKFLLLWVELKANIMGPTDLYVKSGSDINLTCKILQGPHELGNIFWYKGKKKSKITENSIKALTTYGRRNKKTNKIFSIKRCSRIIDALI</sequence>
<dbReference type="Proteomes" id="UP000092445">
    <property type="component" value="Unassembled WGS sequence"/>
</dbReference>
<dbReference type="Gene3D" id="2.60.40.10">
    <property type="entry name" value="Immunoglobulins"/>
    <property type="match status" value="1"/>
</dbReference>
<dbReference type="SUPFAM" id="SSF48726">
    <property type="entry name" value="Immunoglobulin"/>
    <property type="match status" value="1"/>
</dbReference>
<reference evidence="2" key="1">
    <citation type="submission" date="2014-03" db="EMBL/GenBank/DDBJ databases">
        <authorList>
            <person name="Aksoy S."/>
            <person name="Warren W."/>
            <person name="Wilson R.K."/>
        </authorList>
    </citation>
    <scope>NUCLEOTIDE SEQUENCE [LARGE SCALE GENOMIC DNA]</scope>
    <source>
        <strain evidence="2">IAEA</strain>
    </source>
</reference>
<evidence type="ECO:0008006" key="3">
    <source>
        <dbReference type="Google" id="ProtNLM"/>
    </source>
</evidence>
<proteinExistence type="predicted"/>
<dbReference type="VEuPathDB" id="VectorBase:GPAI020238"/>
<dbReference type="EnsemblMetazoa" id="GPAI020238-RA">
    <property type="protein sequence ID" value="GPAI020238-PA"/>
    <property type="gene ID" value="GPAI020238"/>
</dbReference>
<dbReference type="STRING" id="7398.A0A1A9ZNM7"/>
<organism evidence="1 2">
    <name type="scientific">Glossina pallidipes</name>
    <name type="common">Tsetse fly</name>
    <dbReference type="NCBI Taxonomy" id="7398"/>
    <lineage>
        <taxon>Eukaryota</taxon>
        <taxon>Metazoa</taxon>
        <taxon>Ecdysozoa</taxon>
        <taxon>Arthropoda</taxon>
        <taxon>Hexapoda</taxon>
        <taxon>Insecta</taxon>
        <taxon>Pterygota</taxon>
        <taxon>Neoptera</taxon>
        <taxon>Endopterygota</taxon>
        <taxon>Diptera</taxon>
        <taxon>Brachycera</taxon>
        <taxon>Muscomorpha</taxon>
        <taxon>Hippoboscoidea</taxon>
        <taxon>Glossinidae</taxon>
        <taxon>Glossina</taxon>
    </lineage>
</organism>
<evidence type="ECO:0000313" key="2">
    <source>
        <dbReference type="Proteomes" id="UP000092445"/>
    </source>
</evidence>
<evidence type="ECO:0000313" key="1">
    <source>
        <dbReference type="EnsemblMetazoa" id="GPAI020238-PA"/>
    </source>
</evidence>
<name>A0A1A9ZNM7_GLOPL</name>
<reference evidence="1" key="2">
    <citation type="submission" date="2020-05" db="UniProtKB">
        <authorList>
            <consortium name="EnsemblMetazoa"/>
        </authorList>
    </citation>
    <scope>IDENTIFICATION</scope>
    <source>
        <strain evidence="1">IAEA</strain>
    </source>
</reference>